<evidence type="ECO:0000313" key="12">
    <source>
        <dbReference type="Proteomes" id="UP000641514"/>
    </source>
</evidence>
<dbReference type="NCBIfam" id="NF001610">
    <property type="entry name" value="PRK00400.1-1"/>
    <property type="match status" value="1"/>
</dbReference>
<dbReference type="Proteomes" id="UP000641514">
    <property type="component" value="Unassembled WGS sequence"/>
</dbReference>
<evidence type="ECO:0000256" key="6">
    <source>
        <dbReference type="ARBA" id="ARBA00022741"/>
    </source>
</evidence>
<protein>
    <recommendedName>
        <fullName evidence="4 10">Phosphoribosyl-ATP pyrophosphatase</fullName>
        <shortName evidence="10">PRA-PH</shortName>
        <ecNumber evidence="3 10">3.6.1.31</ecNumber>
    </recommendedName>
</protein>
<evidence type="ECO:0000313" key="11">
    <source>
        <dbReference type="EMBL" id="GGC58298.1"/>
    </source>
</evidence>
<dbReference type="PANTHER" id="PTHR42945:SF1">
    <property type="entry name" value="HISTIDINE BIOSYNTHESIS BIFUNCTIONAL PROTEIN HIS7"/>
    <property type="match status" value="1"/>
</dbReference>
<dbReference type="PANTHER" id="PTHR42945">
    <property type="entry name" value="HISTIDINE BIOSYNTHESIS BIFUNCTIONAL PROTEIN"/>
    <property type="match status" value="1"/>
</dbReference>
<accession>A0A916XBD9</accession>
<dbReference type="GO" id="GO:0005524">
    <property type="term" value="F:ATP binding"/>
    <property type="evidence" value="ECO:0007669"/>
    <property type="project" value="UniProtKB-KW"/>
</dbReference>
<comment type="catalytic activity">
    <reaction evidence="1 10">
        <text>1-(5-phospho-beta-D-ribosyl)-ATP + H2O = 1-(5-phospho-beta-D-ribosyl)-5'-AMP + diphosphate + H(+)</text>
        <dbReference type="Rhea" id="RHEA:22828"/>
        <dbReference type="ChEBI" id="CHEBI:15377"/>
        <dbReference type="ChEBI" id="CHEBI:15378"/>
        <dbReference type="ChEBI" id="CHEBI:33019"/>
        <dbReference type="ChEBI" id="CHEBI:59457"/>
        <dbReference type="ChEBI" id="CHEBI:73183"/>
        <dbReference type="EC" id="3.6.1.31"/>
    </reaction>
</comment>
<dbReference type="GO" id="GO:0005737">
    <property type="term" value="C:cytoplasm"/>
    <property type="evidence" value="ECO:0007669"/>
    <property type="project" value="UniProtKB-SubCell"/>
</dbReference>
<dbReference type="Pfam" id="PF01503">
    <property type="entry name" value="PRA-PH"/>
    <property type="match status" value="1"/>
</dbReference>
<dbReference type="GO" id="GO:0000105">
    <property type="term" value="P:L-histidine biosynthetic process"/>
    <property type="evidence" value="ECO:0007669"/>
    <property type="project" value="UniProtKB-UniRule"/>
</dbReference>
<keyword evidence="12" id="KW-1185">Reference proteome</keyword>
<proteinExistence type="inferred from homology"/>
<evidence type="ECO:0000256" key="2">
    <source>
        <dbReference type="ARBA" id="ARBA00005204"/>
    </source>
</evidence>
<reference evidence="11" key="1">
    <citation type="journal article" date="2014" name="Int. J. Syst. Evol. Microbiol.">
        <title>Complete genome sequence of Corynebacterium casei LMG S-19264T (=DSM 44701T), isolated from a smear-ripened cheese.</title>
        <authorList>
            <consortium name="US DOE Joint Genome Institute (JGI-PGF)"/>
            <person name="Walter F."/>
            <person name="Albersmeier A."/>
            <person name="Kalinowski J."/>
            <person name="Ruckert C."/>
        </authorList>
    </citation>
    <scope>NUCLEOTIDE SEQUENCE</scope>
    <source>
        <strain evidence="11">CGMCC 1.15478</strain>
    </source>
</reference>
<evidence type="ECO:0000256" key="1">
    <source>
        <dbReference type="ARBA" id="ARBA00001460"/>
    </source>
</evidence>
<dbReference type="InterPro" id="IPR008179">
    <property type="entry name" value="HisE"/>
</dbReference>
<keyword evidence="6 10" id="KW-0547">Nucleotide-binding</keyword>
<dbReference type="GO" id="GO:0004636">
    <property type="term" value="F:phosphoribosyl-ATP diphosphatase activity"/>
    <property type="evidence" value="ECO:0007669"/>
    <property type="project" value="UniProtKB-UniRule"/>
</dbReference>
<keyword evidence="8 10" id="KW-0067">ATP-binding</keyword>
<sequence>MTQLPPVKTFEALFAELQERAATRPAGSGTVKALDAGVHTQGKKILEEAGEVWIAAEYQSDEELSEEISQLLYWVQVLMVGRGLSLDDVYRHL</sequence>
<dbReference type="EC" id="3.6.1.31" evidence="3 10"/>
<gene>
    <name evidence="10 11" type="primary">hisE</name>
    <name evidence="11" type="ORF">GCM10011410_08490</name>
</gene>
<dbReference type="CDD" id="cd11547">
    <property type="entry name" value="NTP-PPase_HisE"/>
    <property type="match status" value="1"/>
</dbReference>
<name>A0A916XBD9_9ACTN</name>
<keyword evidence="10" id="KW-0963">Cytoplasm</keyword>
<organism evidence="11 12">
    <name type="scientific">Hoyosella rhizosphaerae</name>
    <dbReference type="NCBI Taxonomy" id="1755582"/>
    <lineage>
        <taxon>Bacteria</taxon>
        <taxon>Bacillati</taxon>
        <taxon>Actinomycetota</taxon>
        <taxon>Actinomycetes</taxon>
        <taxon>Mycobacteriales</taxon>
        <taxon>Hoyosellaceae</taxon>
        <taxon>Hoyosella</taxon>
    </lineage>
</organism>
<dbReference type="Gene3D" id="1.10.287.1080">
    <property type="entry name" value="MazG-like"/>
    <property type="match status" value="1"/>
</dbReference>
<keyword evidence="9 10" id="KW-0368">Histidine biosynthesis</keyword>
<comment type="similarity">
    <text evidence="10">Belongs to the PRA-PH family.</text>
</comment>
<dbReference type="NCBIfam" id="TIGR03188">
    <property type="entry name" value="histidine_hisI"/>
    <property type="match status" value="1"/>
</dbReference>
<dbReference type="HAMAP" id="MF_01020">
    <property type="entry name" value="HisE"/>
    <property type="match status" value="1"/>
</dbReference>
<comment type="caution">
    <text evidence="11">The sequence shown here is derived from an EMBL/GenBank/DDBJ whole genome shotgun (WGS) entry which is preliminary data.</text>
</comment>
<dbReference type="AlphaFoldDB" id="A0A916XBD9"/>
<dbReference type="InterPro" id="IPR021130">
    <property type="entry name" value="PRib-ATP_PPHydrolase-like"/>
</dbReference>
<reference evidence="11" key="2">
    <citation type="submission" date="2020-09" db="EMBL/GenBank/DDBJ databases">
        <authorList>
            <person name="Sun Q."/>
            <person name="Zhou Y."/>
        </authorList>
    </citation>
    <scope>NUCLEOTIDE SEQUENCE</scope>
    <source>
        <strain evidence="11">CGMCC 1.15478</strain>
    </source>
</reference>
<evidence type="ECO:0000256" key="9">
    <source>
        <dbReference type="ARBA" id="ARBA00023102"/>
    </source>
</evidence>
<evidence type="ECO:0000256" key="7">
    <source>
        <dbReference type="ARBA" id="ARBA00022801"/>
    </source>
</evidence>
<dbReference type="SUPFAM" id="SSF101386">
    <property type="entry name" value="all-alpha NTP pyrophosphatases"/>
    <property type="match status" value="1"/>
</dbReference>
<keyword evidence="7 10" id="KW-0378">Hydrolase</keyword>
<keyword evidence="5 10" id="KW-0028">Amino-acid biosynthesis</keyword>
<evidence type="ECO:0000256" key="10">
    <source>
        <dbReference type="HAMAP-Rule" id="MF_01020"/>
    </source>
</evidence>
<comment type="pathway">
    <text evidence="2 10">Amino-acid biosynthesis; L-histidine biosynthesis; L-histidine from 5-phospho-alpha-D-ribose 1-diphosphate: step 2/9.</text>
</comment>
<evidence type="ECO:0000256" key="5">
    <source>
        <dbReference type="ARBA" id="ARBA00022605"/>
    </source>
</evidence>
<evidence type="ECO:0000256" key="3">
    <source>
        <dbReference type="ARBA" id="ARBA00012414"/>
    </source>
</evidence>
<dbReference type="EMBL" id="BMJH01000001">
    <property type="protein sequence ID" value="GGC58298.1"/>
    <property type="molecule type" value="Genomic_DNA"/>
</dbReference>
<evidence type="ECO:0000256" key="4">
    <source>
        <dbReference type="ARBA" id="ARBA00013336"/>
    </source>
</evidence>
<comment type="subcellular location">
    <subcellularLocation>
        <location evidence="10">Cytoplasm</location>
    </subcellularLocation>
</comment>
<evidence type="ECO:0000256" key="8">
    <source>
        <dbReference type="ARBA" id="ARBA00022840"/>
    </source>
</evidence>